<evidence type="ECO:0000313" key="2">
    <source>
        <dbReference type="Proteomes" id="UP001177021"/>
    </source>
</evidence>
<evidence type="ECO:0000313" key="1">
    <source>
        <dbReference type="EMBL" id="CAJ2637797.1"/>
    </source>
</evidence>
<protein>
    <submittedName>
        <fullName evidence="1">Uncharacterized protein</fullName>
    </submittedName>
</protein>
<gene>
    <name evidence="1" type="ORF">MILVUS5_LOCUS8103</name>
</gene>
<accession>A0ACB0J1U6</accession>
<name>A0ACB0J1U6_TRIPR</name>
<comment type="caution">
    <text evidence="1">The sequence shown here is derived from an EMBL/GenBank/DDBJ whole genome shotgun (WGS) entry which is preliminary data.</text>
</comment>
<dbReference type="EMBL" id="CASHSV030000013">
    <property type="protein sequence ID" value="CAJ2637797.1"/>
    <property type="molecule type" value="Genomic_DNA"/>
</dbReference>
<keyword evidence="2" id="KW-1185">Reference proteome</keyword>
<organism evidence="1 2">
    <name type="scientific">Trifolium pratense</name>
    <name type="common">Red clover</name>
    <dbReference type="NCBI Taxonomy" id="57577"/>
    <lineage>
        <taxon>Eukaryota</taxon>
        <taxon>Viridiplantae</taxon>
        <taxon>Streptophyta</taxon>
        <taxon>Embryophyta</taxon>
        <taxon>Tracheophyta</taxon>
        <taxon>Spermatophyta</taxon>
        <taxon>Magnoliopsida</taxon>
        <taxon>eudicotyledons</taxon>
        <taxon>Gunneridae</taxon>
        <taxon>Pentapetalae</taxon>
        <taxon>rosids</taxon>
        <taxon>fabids</taxon>
        <taxon>Fabales</taxon>
        <taxon>Fabaceae</taxon>
        <taxon>Papilionoideae</taxon>
        <taxon>50 kb inversion clade</taxon>
        <taxon>NPAAA clade</taxon>
        <taxon>Hologalegina</taxon>
        <taxon>IRL clade</taxon>
        <taxon>Trifolieae</taxon>
        <taxon>Trifolium</taxon>
    </lineage>
</organism>
<proteinExistence type="predicted"/>
<sequence>MNIDKSWISKLHTSSEYEIGLDKFLDFAFKNAVVGNTIYCPCPMCKFLTPQTRSVVRDHLLYKPFPKNYVIWTLHGEKRVPESSRNEDFVQEASHSENLIETMVNDAFGNYRQDAANLDESDPIATGEGTSDNGSGFREFLNDGSQILQEGSKYTKLEFLIKLYHIKVLCGLSDKAMTMILDLLRDAFEQAKLPHSLYEAKKTIKKLGLDYTKIDACPNDCMLYLRDDEKELQACKYCGTSRWNPMKKKKQAAKVLRYFPLKPRLQRLFMCSKTAEHMKWHASDTNKDGLIRHPRDGEAWKTFNLKHPEFASDHRNVRLGLASDGFNPFGTMSSRYSIWPVFLIPYNIPPWMCMKHTSFILSMIIPGEKAPGNHIDVYLQPLVNELKELWNDGVETFDASMNERFRMRAALIWTISDFPGLGNLSGWNTHTGFACPTCNIDTEPRRLHKSKKWCFMGHRRFLSRNHRFRLNRVRFDGSIEERNPPLKRSGSDILSQLEDDGATFVRRATLDVRGKRKKQEPKKWNKRSIFFELPYWEYNLLRHNLDFMHIEKNVCDNVLYTLLHDKSKSKDNLNARKDLIDMDIRHDLWPDEKGRYRLAVFSLTRDTKRLFLNTLKNVRVPDGYSSNISRCVDEVQQKIFGLKSHDCHVIMEQLLPLAIRNLLPNHVTKVLVEFCSFFRVLCGKSLNLSDLEKLQDRVVITLCHLEMLFPPSFFTVMVHLTVHLTEEAKLGGPVHYRYMYPIERELGHFKSFVRNKAQPEGSIAEGYLAEESLTFCSRYIEDIETRFNRPRRVCDDLNEDESSSASSIFPRLGKPVGASSMFTLTQMQKLQVHRYVLLNCAAVTPFVDEFREFIKRSSRSRRPSATEIEKRVYKEFVGWFQRLILKPEIVTTMSADLQFLARGPLDKARRFTAYNINGFKFRTLAREEGLKTQNSGVFLTSNTSCVSSSVDRNVRQAELPYYGKLEDIFEINYYGHFKVILFKCKWADTTRDRGFKKDSWNFNCVNFDRLIHNGDREEHDPYILASQAQMVYYVDDAVNKGWNVAVHLKPRDLYEMGEELEDEVYENVPYQEQELENFNNIDEEYVELATNHMVDGTISFTVLSCDKAAGLVRCRCENSAMLGERKNVNLPRVVVDLPTLTEKDKEDIMEWGVPNKIDMIALSFVRKGSDLVQVRKLLGKHAKNILLMSKVENQEGVANFDYILANSDAFMVARGDLGMENPIEKIFLAHKVMVYKCYIHGKPVVTATQMLESMIKSPRPTRAEATDVANAVLDGTDCVMLCVMGKRKRFPNPLRSTPQTQGPTPEAPHQAAHQGPTPVAPPQGPTPVAPHQAAHQGSTPVAPPQGLTPLHQAAHQGPTPVAPPQGSTPVAPHQATHPGPTPVALHQAAPQGPTPRQYVGRESAEWWTVEAIDTQGATKKLRLKYWQVNDLPTGERVIVHFDEQGAAYGEAQGLLAGYMGTLAINSNFFPINFERWSGKHTGMPPKFFDECFGDILEPRFKFMTTEALAKRYCKLSISKKWATHRQNLWVTFYDPSKSRDEIISNVPRGIDPIQWAHFVNYRLKPETQERCRKNKENRSKQVIPHTGGSKPLSRKRHEMFLETGEKPSRGKLYIETHKKKDGSVVNDAAKSTVEQIEVGLTQSSVDESVISPNDVVGRVLGPEHPGRMRCLGMAATPTNTFTSNVVRLSHLSNSSTVPSTSSSNYWQGEYTKLESAFKAYLMMKEGSIPQEVANILGSSNPDVASEPDSPFNARGSSGGSNM</sequence>
<dbReference type="Proteomes" id="UP001177021">
    <property type="component" value="Unassembled WGS sequence"/>
</dbReference>
<reference evidence="1" key="1">
    <citation type="submission" date="2023-10" db="EMBL/GenBank/DDBJ databases">
        <authorList>
            <person name="Rodriguez Cubillos JULIANA M."/>
            <person name="De Vega J."/>
        </authorList>
    </citation>
    <scope>NUCLEOTIDE SEQUENCE</scope>
</reference>